<feature type="domain" description="Helicase C-terminal" evidence="9">
    <location>
        <begin position="314"/>
        <end position="458"/>
    </location>
</feature>
<sequence>MAADEAETKWEDLIDSSEMIEALKSNNMNEPTDIQRSTLKQSCKFKQDLIISAKTGSGKTLCFAIPILLSVEKTQETQAIIVSPTRELCLQITAHLNAINYKKLDIQCLIGGIAREKQERLLNRHPQILVGTPGRLWEFICDRQNDVVRDIAKAKFLVIDEADRMIEMGHFKELRLILNYIYDPSSVAKESIEVEGEGPIQDLNFNLEGDMIEEFLEEEKNDKKKKEEKKKNTVKRQTFLISATMTIENQARKVIKPLQGPNKKKDNEETVVDKLKKLVQFRGKPVVVDLTQKEQLPSELTEYKISCNDEEKESLLHYLLKEFENKKTIIFANTIKQERRIIEVLKLLGHSVLRLDGKMPQRDRFKRLEKFQQGGYILIATDVAGRGLDLPEVGLIIHFSLPKTAENYIHRCGRTARIYHKGTSIVLVGPSDVRSLRTIQTMLGRDILNYHCNLEEWKRAEHFVKIAKEVSHIENSHQIGNKQSSWEQKVAEEAGLDTEAKMEAGPRKKLKFLKKQLEQSKAKVEVPMKRTSVITPELFQMAKQQKLI</sequence>
<keyword evidence="3 6" id="KW-0347">Helicase</keyword>
<keyword evidence="4 6" id="KW-0067">ATP-binding</keyword>
<dbReference type="PROSITE" id="PS51194">
    <property type="entry name" value="HELICASE_CTER"/>
    <property type="match status" value="1"/>
</dbReference>
<dbReference type="Pfam" id="PF00271">
    <property type="entry name" value="Helicase_C"/>
    <property type="match status" value="1"/>
</dbReference>
<keyword evidence="1 6" id="KW-0547">Nucleotide-binding</keyword>
<evidence type="ECO:0000256" key="1">
    <source>
        <dbReference type="ARBA" id="ARBA00022741"/>
    </source>
</evidence>
<feature type="domain" description="Helicase ATP-binding" evidence="8">
    <location>
        <begin position="40"/>
        <end position="263"/>
    </location>
</feature>
<dbReference type="InterPro" id="IPR011545">
    <property type="entry name" value="DEAD/DEAH_box_helicase_dom"/>
</dbReference>
<evidence type="ECO:0000256" key="5">
    <source>
        <dbReference type="ARBA" id="ARBA00022884"/>
    </source>
</evidence>
<dbReference type="SUPFAM" id="SSF52540">
    <property type="entry name" value="P-loop containing nucleoside triphosphate hydrolases"/>
    <property type="match status" value="1"/>
</dbReference>
<name>A0AAU9JNM5_9CILI</name>
<evidence type="ECO:0000259" key="9">
    <source>
        <dbReference type="PROSITE" id="PS51194"/>
    </source>
</evidence>
<accession>A0AAU9JNM5</accession>
<organism evidence="10 11">
    <name type="scientific">Blepharisma stoltei</name>
    <dbReference type="NCBI Taxonomy" id="1481888"/>
    <lineage>
        <taxon>Eukaryota</taxon>
        <taxon>Sar</taxon>
        <taxon>Alveolata</taxon>
        <taxon>Ciliophora</taxon>
        <taxon>Postciliodesmatophora</taxon>
        <taxon>Heterotrichea</taxon>
        <taxon>Heterotrichida</taxon>
        <taxon>Blepharismidae</taxon>
        <taxon>Blepharisma</taxon>
    </lineage>
</organism>
<evidence type="ECO:0000313" key="10">
    <source>
        <dbReference type="EMBL" id="CAG9323326.1"/>
    </source>
</evidence>
<dbReference type="GO" id="GO:0003724">
    <property type="term" value="F:RNA helicase activity"/>
    <property type="evidence" value="ECO:0007669"/>
    <property type="project" value="UniProtKB-EC"/>
</dbReference>
<keyword evidence="5 7" id="KW-0694">RNA-binding</keyword>
<keyword evidence="2 6" id="KW-0378">Hydrolase</keyword>
<gene>
    <name evidence="10" type="ORF">BSTOLATCC_MIC33226</name>
</gene>
<dbReference type="GO" id="GO:0003723">
    <property type="term" value="F:RNA binding"/>
    <property type="evidence" value="ECO:0007669"/>
    <property type="project" value="UniProtKB-UniRule"/>
</dbReference>
<dbReference type="SMART" id="SM00490">
    <property type="entry name" value="HELICc"/>
    <property type="match status" value="1"/>
</dbReference>
<comment type="caution">
    <text evidence="10">The sequence shown here is derived from an EMBL/GenBank/DDBJ whole genome shotgun (WGS) entry which is preliminary data.</text>
</comment>
<evidence type="ECO:0000256" key="2">
    <source>
        <dbReference type="ARBA" id="ARBA00022801"/>
    </source>
</evidence>
<dbReference type="SMART" id="SM00487">
    <property type="entry name" value="DEXDc"/>
    <property type="match status" value="1"/>
</dbReference>
<dbReference type="GO" id="GO:0005524">
    <property type="term" value="F:ATP binding"/>
    <property type="evidence" value="ECO:0007669"/>
    <property type="project" value="UniProtKB-UniRule"/>
</dbReference>
<comment type="similarity">
    <text evidence="6">Belongs to the DEAD box helicase family.</text>
</comment>
<dbReference type="EMBL" id="CAJZBQ010000033">
    <property type="protein sequence ID" value="CAG9323326.1"/>
    <property type="molecule type" value="Genomic_DNA"/>
</dbReference>
<dbReference type="CDD" id="cd18787">
    <property type="entry name" value="SF2_C_DEAD"/>
    <property type="match status" value="1"/>
</dbReference>
<keyword evidence="11" id="KW-1185">Reference proteome</keyword>
<evidence type="ECO:0000256" key="4">
    <source>
        <dbReference type="ARBA" id="ARBA00022840"/>
    </source>
</evidence>
<dbReference type="InterPro" id="IPR027417">
    <property type="entry name" value="P-loop_NTPase"/>
</dbReference>
<comment type="domain">
    <text evidence="7">The Q motif is unique to and characteristic of the DEAD box family of RNA helicases and controls ATP binding and hydrolysis.</text>
</comment>
<dbReference type="InterPro" id="IPR014001">
    <property type="entry name" value="Helicase_ATP-bd"/>
</dbReference>
<dbReference type="PANTHER" id="PTHR24031">
    <property type="entry name" value="RNA HELICASE"/>
    <property type="match status" value="1"/>
</dbReference>
<evidence type="ECO:0000256" key="7">
    <source>
        <dbReference type="RuleBase" id="RU365068"/>
    </source>
</evidence>
<dbReference type="PROSITE" id="PS51192">
    <property type="entry name" value="HELICASE_ATP_BIND_1"/>
    <property type="match status" value="1"/>
</dbReference>
<dbReference type="AlphaFoldDB" id="A0AAU9JNM5"/>
<comment type="catalytic activity">
    <reaction evidence="7">
        <text>ATP + H2O = ADP + phosphate + H(+)</text>
        <dbReference type="Rhea" id="RHEA:13065"/>
        <dbReference type="ChEBI" id="CHEBI:15377"/>
        <dbReference type="ChEBI" id="CHEBI:15378"/>
        <dbReference type="ChEBI" id="CHEBI:30616"/>
        <dbReference type="ChEBI" id="CHEBI:43474"/>
        <dbReference type="ChEBI" id="CHEBI:456216"/>
        <dbReference type="EC" id="3.6.4.13"/>
    </reaction>
</comment>
<comment type="function">
    <text evidence="7">RNA helicase.</text>
</comment>
<evidence type="ECO:0000313" key="11">
    <source>
        <dbReference type="Proteomes" id="UP001162131"/>
    </source>
</evidence>
<dbReference type="Gene3D" id="3.40.50.300">
    <property type="entry name" value="P-loop containing nucleotide triphosphate hydrolases"/>
    <property type="match status" value="2"/>
</dbReference>
<dbReference type="PROSITE" id="PS00039">
    <property type="entry name" value="DEAD_ATP_HELICASE"/>
    <property type="match status" value="1"/>
</dbReference>
<dbReference type="InterPro" id="IPR000629">
    <property type="entry name" value="RNA-helicase_DEAD-box_CS"/>
</dbReference>
<evidence type="ECO:0000259" key="8">
    <source>
        <dbReference type="PROSITE" id="PS51192"/>
    </source>
</evidence>
<dbReference type="InterPro" id="IPR001650">
    <property type="entry name" value="Helicase_C-like"/>
</dbReference>
<evidence type="ECO:0000256" key="3">
    <source>
        <dbReference type="ARBA" id="ARBA00022806"/>
    </source>
</evidence>
<dbReference type="Proteomes" id="UP001162131">
    <property type="component" value="Unassembled WGS sequence"/>
</dbReference>
<dbReference type="EC" id="3.6.4.13" evidence="7"/>
<dbReference type="Pfam" id="PF00270">
    <property type="entry name" value="DEAD"/>
    <property type="match status" value="1"/>
</dbReference>
<dbReference type="GO" id="GO:0016787">
    <property type="term" value="F:hydrolase activity"/>
    <property type="evidence" value="ECO:0007669"/>
    <property type="project" value="UniProtKB-KW"/>
</dbReference>
<evidence type="ECO:0000256" key="6">
    <source>
        <dbReference type="RuleBase" id="RU000492"/>
    </source>
</evidence>
<proteinExistence type="inferred from homology"/>
<protein>
    <recommendedName>
        <fullName evidence="7">ATP-dependent RNA helicase</fullName>
        <ecNumber evidence="7">3.6.4.13</ecNumber>
    </recommendedName>
</protein>
<reference evidence="10" key="1">
    <citation type="submission" date="2021-09" db="EMBL/GenBank/DDBJ databases">
        <authorList>
            <consortium name="AG Swart"/>
            <person name="Singh M."/>
            <person name="Singh A."/>
            <person name="Seah K."/>
            <person name="Emmerich C."/>
        </authorList>
    </citation>
    <scope>NUCLEOTIDE SEQUENCE</scope>
    <source>
        <strain evidence="10">ATCC30299</strain>
    </source>
</reference>